<keyword evidence="3" id="KW-1185">Reference proteome</keyword>
<evidence type="ECO:0000313" key="3">
    <source>
        <dbReference type="Proteomes" id="UP000237271"/>
    </source>
</evidence>
<dbReference type="OrthoDB" id="167512at2759"/>
<dbReference type="GO" id="GO:0015074">
    <property type="term" value="P:DNA integration"/>
    <property type="evidence" value="ECO:0007669"/>
    <property type="project" value="InterPro"/>
</dbReference>
<proteinExistence type="predicted"/>
<dbReference type="InterPro" id="IPR052925">
    <property type="entry name" value="Phage_Integrase-like_Recomb"/>
</dbReference>
<accession>A0A2P4YUQ4</accession>
<organism evidence="2 3">
    <name type="scientific">Phytophthora palmivora</name>
    <dbReference type="NCBI Taxonomy" id="4796"/>
    <lineage>
        <taxon>Eukaryota</taxon>
        <taxon>Sar</taxon>
        <taxon>Stramenopiles</taxon>
        <taxon>Oomycota</taxon>
        <taxon>Peronosporomycetes</taxon>
        <taxon>Peronosporales</taxon>
        <taxon>Peronosporaceae</taxon>
        <taxon>Phytophthora</taxon>
    </lineage>
</organism>
<evidence type="ECO:0000256" key="1">
    <source>
        <dbReference type="ARBA" id="ARBA00023172"/>
    </source>
</evidence>
<evidence type="ECO:0000313" key="2">
    <source>
        <dbReference type="EMBL" id="POM81522.1"/>
    </source>
</evidence>
<dbReference type="AlphaFoldDB" id="A0A2P4YUQ4"/>
<dbReference type="InterPro" id="IPR011010">
    <property type="entry name" value="DNA_brk_join_enz"/>
</dbReference>
<dbReference type="EMBL" id="NCKW01000064">
    <property type="protein sequence ID" value="POM81522.1"/>
    <property type="molecule type" value="Genomic_DNA"/>
</dbReference>
<evidence type="ECO:0008006" key="4">
    <source>
        <dbReference type="Google" id="ProtNLM"/>
    </source>
</evidence>
<dbReference type="InterPro" id="IPR013762">
    <property type="entry name" value="Integrase-like_cat_sf"/>
</dbReference>
<reference evidence="2 3" key="1">
    <citation type="journal article" date="2017" name="Genome Biol. Evol.">
        <title>Phytophthora megakarya and P. palmivora, closely related causal agents of cacao black pod rot, underwent increases in genome sizes and gene numbers by different mechanisms.</title>
        <authorList>
            <person name="Ali S.S."/>
            <person name="Shao J."/>
            <person name="Lary D.J."/>
            <person name="Kronmiller B."/>
            <person name="Shen D."/>
            <person name="Strem M.D."/>
            <person name="Amoako-Attah I."/>
            <person name="Akrofi A.Y."/>
            <person name="Begoude B.A."/>
            <person name="Ten Hoopen G.M."/>
            <person name="Coulibaly K."/>
            <person name="Kebe B.I."/>
            <person name="Melnick R.L."/>
            <person name="Guiltinan M.J."/>
            <person name="Tyler B.M."/>
            <person name="Meinhardt L.W."/>
            <person name="Bailey B.A."/>
        </authorList>
    </citation>
    <scope>NUCLEOTIDE SEQUENCE [LARGE SCALE GENOMIC DNA]</scope>
    <source>
        <strain evidence="3">sbr112.9</strain>
    </source>
</reference>
<keyword evidence="1" id="KW-0233">DNA recombination</keyword>
<dbReference type="Gene3D" id="1.10.443.10">
    <property type="entry name" value="Intergrase catalytic core"/>
    <property type="match status" value="1"/>
</dbReference>
<dbReference type="PANTHER" id="PTHR34605">
    <property type="entry name" value="PHAGE_INTEGRASE DOMAIN-CONTAINING PROTEIN"/>
    <property type="match status" value="1"/>
</dbReference>
<dbReference type="GO" id="GO:0006310">
    <property type="term" value="P:DNA recombination"/>
    <property type="evidence" value="ECO:0007669"/>
    <property type="project" value="UniProtKB-KW"/>
</dbReference>
<sequence length="218" mass="23991">MLLKGISRLDAPRTSKSPVSMELLETCFRVLNLNDSIEQALWGFFRAQDIVVVDRVDQPTLIPSQTQSVCMRLIGTKTSQNGVPMTRMLSPSRHPFLCPVFGAFILHQSRKNLPANISAAVFLARGGTPSCISTSDVSDKIKHAAAEVGHDPHLFSSYSLRSGGATHRYRSGTDAVTIHFHGRWVTAAFTTYTRLCKESVPTLSSSMVTGQWDNSMLH</sequence>
<comment type="caution">
    <text evidence="2">The sequence shown here is derived from an EMBL/GenBank/DDBJ whole genome shotgun (WGS) entry which is preliminary data.</text>
</comment>
<protein>
    <recommendedName>
        <fullName evidence="4">Tyr recombinase domain-containing protein</fullName>
    </recommendedName>
</protein>
<gene>
    <name evidence="2" type="ORF">PHPALM_491</name>
</gene>
<dbReference type="Proteomes" id="UP000237271">
    <property type="component" value="Unassembled WGS sequence"/>
</dbReference>
<name>A0A2P4YUQ4_9STRA</name>
<dbReference type="SUPFAM" id="SSF56349">
    <property type="entry name" value="DNA breaking-rejoining enzymes"/>
    <property type="match status" value="1"/>
</dbReference>
<dbReference type="GO" id="GO:0003677">
    <property type="term" value="F:DNA binding"/>
    <property type="evidence" value="ECO:0007669"/>
    <property type="project" value="InterPro"/>
</dbReference>
<dbReference type="PANTHER" id="PTHR34605:SF3">
    <property type="entry name" value="P CELL-TYPE AGGLUTINATION PROTEIN MAP4-LIKE-RELATED"/>
    <property type="match status" value="1"/>
</dbReference>